<name>A0A143QTE6_RHOFA</name>
<evidence type="ECO:0000313" key="3">
    <source>
        <dbReference type="Proteomes" id="UP000076038"/>
    </source>
</evidence>
<reference evidence="2 3" key="1">
    <citation type="journal article" date="2016" name="Genome Announc.">
        <title>Complete Genome and Plasmid Sequences for Rhodococcus fascians D188 and Draft Sequences for Rhodococcus Isolates PBTS 1 and PBTS 2.</title>
        <authorList>
            <person name="Stamler R.A."/>
            <person name="Vereecke D."/>
            <person name="Zhang Y."/>
            <person name="Schilkey F."/>
            <person name="Devitt N."/>
            <person name="Randall J.J."/>
        </authorList>
    </citation>
    <scope>NUCLEOTIDE SEQUENCE [LARGE SCALE GENOMIC DNA]</scope>
    <source>
        <strain evidence="2 3">PBTS2</strain>
        <plasmid evidence="2">unnamed1</plasmid>
    </source>
</reference>
<dbReference type="InterPro" id="IPR002109">
    <property type="entry name" value="Glutaredoxin"/>
</dbReference>
<organism evidence="2 3">
    <name type="scientific">Rhodococcoides fascians</name>
    <name type="common">Rhodococcus fascians</name>
    <dbReference type="NCBI Taxonomy" id="1828"/>
    <lineage>
        <taxon>Bacteria</taxon>
        <taxon>Bacillati</taxon>
        <taxon>Actinomycetota</taxon>
        <taxon>Actinomycetes</taxon>
        <taxon>Mycobacteriales</taxon>
        <taxon>Nocardiaceae</taxon>
        <taxon>Rhodococcoides</taxon>
    </lineage>
</organism>
<protein>
    <submittedName>
        <fullName evidence="2">Glutaredoxin-like protein NrdH</fullName>
    </submittedName>
</protein>
<geneLocation type="plasmid" evidence="2 3">
    <name>unnamed1</name>
</geneLocation>
<reference evidence="3" key="2">
    <citation type="submission" date="2016-04" db="EMBL/GenBank/DDBJ databases">
        <title>Complete Genome and Plasmid Sequences for Rhodococcus fascians D188 and Draft Sequences for Rhodococcus spp. Isolates PBTS 1 and PBTS 2.</title>
        <authorList>
            <person name="Stamer R."/>
            <person name="Vereecke D."/>
            <person name="Zhang Y."/>
            <person name="Schilkey F."/>
            <person name="Devitt N."/>
            <person name="Randall J."/>
        </authorList>
    </citation>
    <scope>NUCLEOTIDE SEQUENCE [LARGE SCALE GENOMIC DNA]</scope>
    <source>
        <strain evidence="3">PBTS2</strain>
        <plasmid evidence="3">unnamed1</plasmid>
    </source>
</reference>
<dbReference type="RefSeq" id="WP_048320459.1">
    <property type="nucleotide sequence ID" value="NZ_CP015221.1"/>
</dbReference>
<accession>A0A143QTE6</accession>
<sequence length="80" mass="9085">MSITVYTKPNCDQCDATKRRLDKHGLQYRIVDITEDDNARHFVTSELGYLQAPVVVVDRSDGDREDWSGFRIGRLDALAA</sequence>
<evidence type="ECO:0000259" key="1">
    <source>
        <dbReference type="Pfam" id="PF00462"/>
    </source>
</evidence>
<dbReference type="SUPFAM" id="SSF52833">
    <property type="entry name" value="Thioredoxin-like"/>
    <property type="match status" value="1"/>
</dbReference>
<dbReference type="KEGG" id="rhs:A3Q41_05004"/>
<gene>
    <name evidence="2" type="primary">nrdH_2</name>
    <name evidence="2" type="ORF">A3Q41_05004</name>
</gene>
<keyword evidence="2" id="KW-0614">Plasmid</keyword>
<dbReference type="InterPro" id="IPR036249">
    <property type="entry name" value="Thioredoxin-like_sf"/>
</dbReference>
<dbReference type="EMBL" id="CP015221">
    <property type="protein sequence ID" value="AMY26259.1"/>
    <property type="molecule type" value="Genomic_DNA"/>
</dbReference>
<dbReference type="PROSITE" id="PS51354">
    <property type="entry name" value="GLUTAREDOXIN_2"/>
    <property type="match status" value="1"/>
</dbReference>
<evidence type="ECO:0000313" key="2">
    <source>
        <dbReference type="EMBL" id="AMY26259.1"/>
    </source>
</evidence>
<feature type="domain" description="Glutaredoxin" evidence="1">
    <location>
        <begin position="3"/>
        <end position="59"/>
    </location>
</feature>
<proteinExistence type="predicted"/>
<dbReference type="OrthoDB" id="8545217at2"/>
<dbReference type="Proteomes" id="UP000076038">
    <property type="component" value="Plasmid unnamed1"/>
</dbReference>
<dbReference type="CDD" id="cd02976">
    <property type="entry name" value="NrdH"/>
    <property type="match status" value="1"/>
</dbReference>
<dbReference type="Pfam" id="PF00462">
    <property type="entry name" value="Glutaredoxin"/>
    <property type="match status" value="1"/>
</dbReference>
<dbReference type="Gene3D" id="3.40.30.10">
    <property type="entry name" value="Glutaredoxin"/>
    <property type="match status" value="1"/>
</dbReference>
<dbReference type="AlphaFoldDB" id="A0A143QTE6"/>
<keyword evidence="3" id="KW-1185">Reference proteome</keyword>
<dbReference type="PATRIC" id="fig|1653479.3.peg.5072"/>